<keyword evidence="2" id="KW-1185">Reference proteome</keyword>
<feature type="region of interest" description="Disordered" evidence="1">
    <location>
        <begin position="1"/>
        <end position="34"/>
    </location>
</feature>
<dbReference type="GeneID" id="110795803"/>
<protein>
    <recommendedName>
        <fullName evidence="4">Ribosome biogenesis protein NOP53</fullName>
    </recommendedName>
</protein>
<gene>
    <name evidence="3" type="primary">LOC110795803</name>
</gene>
<dbReference type="KEGG" id="soe:110795803"/>
<feature type="compositionally biased region" description="Basic residues" evidence="1">
    <location>
        <begin position="136"/>
        <end position="153"/>
    </location>
</feature>
<accession>A0A9R0IYC3</accession>
<dbReference type="OrthoDB" id="673745at2759"/>
<feature type="compositionally biased region" description="Basic residues" evidence="1">
    <location>
        <begin position="1"/>
        <end position="10"/>
    </location>
</feature>
<evidence type="ECO:0000313" key="2">
    <source>
        <dbReference type="Proteomes" id="UP000813463"/>
    </source>
</evidence>
<feature type="compositionally biased region" description="Basic and acidic residues" evidence="1">
    <location>
        <begin position="118"/>
        <end position="131"/>
    </location>
</feature>
<name>A0A9R0IYC3_SPIOL</name>
<dbReference type="RefSeq" id="XP_021856519.1">
    <property type="nucleotide sequence ID" value="XM_022000827.2"/>
</dbReference>
<evidence type="ECO:0008006" key="4">
    <source>
        <dbReference type="Google" id="ProtNLM"/>
    </source>
</evidence>
<evidence type="ECO:0000256" key="1">
    <source>
        <dbReference type="SAM" id="MobiDB-lite"/>
    </source>
</evidence>
<evidence type="ECO:0000313" key="3">
    <source>
        <dbReference type="RefSeq" id="XP_021856519.1"/>
    </source>
</evidence>
<feature type="compositionally biased region" description="Basic and acidic residues" evidence="1">
    <location>
        <begin position="154"/>
        <end position="171"/>
    </location>
</feature>
<proteinExistence type="predicted"/>
<reference evidence="2" key="1">
    <citation type="journal article" date="2021" name="Nat. Commun.">
        <title>Genomic analyses provide insights into spinach domestication and the genetic basis of agronomic traits.</title>
        <authorList>
            <person name="Cai X."/>
            <person name="Sun X."/>
            <person name="Xu C."/>
            <person name="Sun H."/>
            <person name="Wang X."/>
            <person name="Ge C."/>
            <person name="Zhang Z."/>
            <person name="Wang Q."/>
            <person name="Fei Z."/>
            <person name="Jiao C."/>
            <person name="Wang Q."/>
        </authorList>
    </citation>
    <scope>NUCLEOTIDE SEQUENCE [LARGE SCALE GENOMIC DNA]</scope>
    <source>
        <strain evidence="2">cv. Varoflay</strain>
    </source>
</reference>
<dbReference type="PANTHER" id="PTHR37218:SF2">
    <property type="entry name" value="COILED-COIL PROTEIN"/>
    <property type="match status" value="1"/>
</dbReference>
<sequence>MGGKARKRREKNYLAAHGGNKLLPPPPNTSSIDALPSKLRKLMSLVSSPAPTRQGSAIDLGNTQRKSKKEDITENKPLPKIKMDGKSRGIGSTRMPQGTVITDANDEKKNKKRKRKQAKDLRFETELEKLDGVSTRKQRKKEFLKAKKKKQKKSSSEHNLDLPKHDEVKFGEVAEAPPKLTIPAFKKPMDASLERRRLLAIEAYRNRKGWTSRPGIHLPPVSSSSPDFV</sequence>
<dbReference type="AlphaFoldDB" id="A0A9R0IYC3"/>
<reference evidence="3" key="2">
    <citation type="submission" date="2025-08" db="UniProtKB">
        <authorList>
            <consortium name="RefSeq"/>
        </authorList>
    </citation>
    <scope>IDENTIFICATION</scope>
    <source>
        <tissue evidence="3">Leaf</tissue>
    </source>
</reference>
<dbReference type="Proteomes" id="UP000813463">
    <property type="component" value="Chromosome 2"/>
</dbReference>
<dbReference type="PANTHER" id="PTHR37218">
    <property type="entry name" value="COILED-COIL PROTEIN"/>
    <property type="match status" value="1"/>
</dbReference>
<feature type="region of interest" description="Disordered" evidence="1">
    <location>
        <begin position="47"/>
        <end position="171"/>
    </location>
</feature>
<organism evidence="2 3">
    <name type="scientific">Spinacia oleracea</name>
    <name type="common">Spinach</name>
    <dbReference type="NCBI Taxonomy" id="3562"/>
    <lineage>
        <taxon>Eukaryota</taxon>
        <taxon>Viridiplantae</taxon>
        <taxon>Streptophyta</taxon>
        <taxon>Embryophyta</taxon>
        <taxon>Tracheophyta</taxon>
        <taxon>Spermatophyta</taxon>
        <taxon>Magnoliopsida</taxon>
        <taxon>eudicotyledons</taxon>
        <taxon>Gunneridae</taxon>
        <taxon>Pentapetalae</taxon>
        <taxon>Caryophyllales</taxon>
        <taxon>Chenopodiaceae</taxon>
        <taxon>Chenopodioideae</taxon>
        <taxon>Anserineae</taxon>
        <taxon>Spinacia</taxon>
    </lineage>
</organism>
<feature type="region of interest" description="Disordered" evidence="1">
    <location>
        <begin position="210"/>
        <end position="229"/>
    </location>
</feature>